<protein>
    <submittedName>
        <fullName evidence="10">Polycystic kidney disease protein 1-like 2</fullName>
    </submittedName>
</protein>
<evidence type="ECO:0000313" key="10">
    <source>
        <dbReference type="RefSeq" id="XP_019628324.1"/>
    </source>
</evidence>
<feature type="transmembrane region" description="Helical" evidence="7">
    <location>
        <begin position="331"/>
        <end position="349"/>
    </location>
</feature>
<evidence type="ECO:0000256" key="3">
    <source>
        <dbReference type="ARBA" id="ARBA00022989"/>
    </source>
</evidence>
<dbReference type="GO" id="GO:0005262">
    <property type="term" value="F:calcium channel activity"/>
    <property type="evidence" value="ECO:0007669"/>
    <property type="project" value="TreeGrafter"/>
</dbReference>
<dbReference type="FunFam" id="2.60.60.20:FF:000022">
    <property type="entry name" value="Uncharacterized protein"/>
    <property type="match status" value="1"/>
</dbReference>
<dbReference type="RefSeq" id="XP_019628324.1">
    <property type="nucleotide sequence ID" value="XM_019772765.1"/>
</dbReference>
<keyword evidence="3 7" id="KW-1133">Transmembrane helix</keyword>
<reference evidence="10" key="1">
    <citation type="submission" date="2025-08" db="UniProtKB">
        <authorList>
            <consortium name="RefSeq"/>
        </authorList>
    </citation>
    <scope>IDENTIFICATION</scope>
    <source>
        <tissue evidence="10">Gonad</tissue>
    </source>
</reference>
<dbReference type="AlphaFoldDB" id="A0A6P4Z310"/>
<keyword evidence="9" id="KW-1185">Reference proteome</keyword>
<dbReference type="Gene3D" id="2.60.220.50">
    <property type="match status" value="1"/>
</dbReference>
<gene>
    <name evidence="10" type="primary">LOC109472899</name>
</gene>
<feature type="region of interest" description="Disordered" evidence="6">
    <location>
        <begin position="402"/>
        <end position="439"/>
    </location>
</feature>
<feature type="transmembrane region" description="Helical" evidence="7">
    <location>
        <begin position="369"/>
        <end position="391"/>
    </location>
</feature>
<dbReference type="SUPFAM" id="SSF49723">
    <property type="entry name" value="Lipase/lipooxygenase domain (PLAT/LH2 domain)"/>
    <property type="match status" value="1"/>
</dbReference>
<dbReference type="PANTHER" id="PTHR10877">
    <property type="entry name" value="POLYCYSTIN FAMILY MEMBER"/>
    <property type="match status" value="1"/>
</dbReference>
<evidence type="ECO:0000259" key="8">
    <source>
        <dbReference type="PROSITE" id="PS50095"/>
    </source>
</evidence>
<name>A0A6P4Z310_BRABE</name>
<evidence type="ECO:0000256" key="1">
    <source>
        <dbReference type="ARBA" id="ARBA00004370"/>
    </source>
</evidence>
<feature type="transmembrane region" description="Helical" evidence="7">
    <location>
        <begin position="124"/>
        <end position="143"/>
    </location>
</feature>
<evidence type="ECO:0000256" key="7">
    <source>
        <dbReference type="SAM" id="Phobius"/>
    </source>
</evidence>
<dbReference type="PANTHER" id="PTHR10877:SF194">
    <property type="entry name" value="LOCATION OF VULVA DEFECTIVE 1"/>
    <property type="match status" value="1"/>
</dbReference>
<evidence type="ECO:0000313" key="9">
    <source>
        <dbReference type="Proteomes" id="UP000515135"/>
    </source>
</evidence>
<dbReference type="OrthoDB" id="10039908at2759"/>
<dbReference type="InterPro" id="IPR051223">
    <property type="entry name" value="Polycystin"/>
</dbReference>
<dbReference type="GO" id="GO:0050982">
    <property type="term" value="P:detection of mechanical stimulus"/>
    <property type="evidence" value="ECO:0007669"/>
    <property type="project" value="TreeGrafter"/>
</dbReference>
<dbReference type="SMART" id="SM00303">
    <property type="entry name" value="GPS"/>
    <property type="match status" value="1"/>
</dbReference>
<dbReference type="GeneID" id="109472899"/>
<dbReference type="Gene3D" id="2.60.60.20">
    <property type="entry name" value="PLAT/LH2 domain"/>
    <property type="match status" value="1"/>
</dbReference>
<dbReference type="InterPro" id="IPR046338">
    <property type="entry name" value="GAIN_dom_sf"/>
</dbReference>
<comment type="subcellular location">
    <subcellularLocation>
        <location evidence="1">Membrane</location>
    </subcellularLocation>
</comment>
<dbReference type="InterPro" id="IPR000203">
    <property type="entry name" value="GPS"/>
</dbReference>
<keyword evidence="4 7" id="KW-0472">Membrane</keyword>
<evidence type="ECO:0000256" key="5">
    <source>
        <dbReference type="PROSITE-ProRule" id="PRU00152"/>
    </source>
</evidence>
<comment type="caution">
    <text evidence="5">Lacks conserved residue(s) required for the propagation of feature annotation.</text>
</comment>
<evidence type="ECO:0000256" key="2">
    <source>
        <dbReference type="ARBA" id="ARBA00022692"/>
    </source>
</evidence>
<feature type="compositionally biased region" description="Basic and acidic residues" evidence="6">
    <location>
        <begin position="420"/>
        <end position="431"/>
    </location>
</feature>
<dbReference type="Pfam" id="PF01477">
    <property type="entry name" value="PLAT"/>
    <property type="match status" value="1"/>
</dbReference>
<dbReference type="InterPro" id="IPR036392">
    <property type="entry name" value="PLAT/LH2_dom_sf"/>
</dbReference>
<dbReference type="Proteomes" id="UP000515135">
    <property type="component" value="Unplaced"/>
</dbReference>
<accession>A0A6P4Z310</accession>
<dbReference type="PROSITE" id="PS50095">
    <property type="entry name" value="PLAT"/>
    <property type="match status" value="1"/>
</dbReference>
<dbReference type="SMART" id="SM00308">
    <property type="entry name" value="LH2"/>
    <property type="match status" value="1"/>
</dbReference>
<dbReference type="Pfam" id="PF01825">
    <property type="entry name" value="GPS"/>
    <property type="match status" value="1"/>
</dbReference>
<organism evidence="9 10">
    <name type="scientific">Branchiostoma belcheri</name>
    <name type="common">Amphioxus</name>
    <dbReference type="NCBI Taxonomy" id="7741"/>
    <lineage>
        <taxon>Eukaryota</taxon>
        <taxon>Metazoa</taxon>
        <taxon>Chordata</taxon>
        <taxon>Cephalochordata</taxon>
        <taxon>Leptocardii</taxon>
        <taxon>Amphioxiformes</taxon>
        <taxon>Branchiostomatidae</taxon>
        <taxon>Branchiostoma</taxon>
    </lineage>
</organism>
<feature type="domain" description="PLAT" evidence="8">
    <location>
        <begin position="168"/>
        <end position="286"/>
    </location>
</feature>
<dbReference type="KEGG" id="bbel:109472899"/>
<proteinExistence type="predicted"/>
<dbReference type="GO" id="GO:0016020">
    <property type="term" value="C:membrane"/>
    <property type="evidence" value="ECO:0007669"/>
    <property type="project" value="UniProtKB-SubCell"/>
</dbReference>
<dbReference type="InterPro" id="IPR001024">
    <property type="entry name" value="PLAT/LH2_dom"/>
</dbReference>
<evidence type="ECO:0000256" key="4">
    <source>
        <dbReference type="ARBA" id="ARBA00023136"/>
    </source>
</evidence>
<keyword evidence="2 7" id="KW-0812">Transmembrane</keyword>
<sequence length="439" mass="49839">MVNGTQIVKGNETVLVPELSDAGSYHFSLRFYGFETNFYHTEYGTGFPMRIEYSMLVTTIGCRFRNETTDQWEGTGCKVSPKSTLAETVCLCNHLTMFATDAFVPPNSINFDTVFSKPIHSSGIVLSTVIFLWLILFVAMMYARLADIKDRKKWVTSSLPDDNPYHQYKYEITVYTGTARKAGTRSRIAFLLCGQDGDTGVRIFDHRKDVFKAGSVNKFLMSTPRDLGPLTHMRIWHDNSGQWEHASWFLGRVKVHDLQTEQISQFLCNGWLAVEDPAGTDRVLPVASPDELTSLGHLFRTSVRHVLTDKHLWYSILSRPTRSTFSRVERIACGMSMLFSAMVASAMWYRSDDNAEGQNGLKIGPFSFTVTSLYVSFMTTLTVFPINFVIIRLFRKTRRNNAVAPDDVEEEEEPTAYATAHHDGRSVPDRGVRHRLFQP</sequence>
<evidence type="ECO:0000256" key="6">
    <source>
        <dbReference type="SAM" id="MobiDB-lite"/>
    </source>
</evidence>